<organism evidence="5 6">
    <name type="scientific">Micromonospora echinospora</name>
    <name type="common">Micromonospora purpurea</name>
    <dbReference type="NCBI Taxonomy" id="1877"/>
    <lineage>
        <taxon>Bacteria</taxon>
        <taxon>Bacillati</taxon>
        <taxon>Actinomycetota</taxon>
        <taxon>Actinomycetes</taxon>
        <taxon>Micromonosporales</taxon>
        <taxon>Micromonosporaceae</taxon>
        <taxon>Micromonospora</taxon>
    </lineage>
</organism>
<accession>A0A1C4Z6L6</accession>
<dbReference type="PANTHER" id="PTHR43156:SF2">
    <property type="entry name" value="STAGE II SPORULATION PROTEIN E"/>
    <property type="match status" value="1"/>
</dbReference>
<dbReference type="InterPro" id="IPR052016">
    <property type="entry name" value="Bact_Sigma-Reg"/>
</dbReference>
<dbReference type="Proteomes" id="UP000198253">
    <property type="component" value="Chromosome I"/>
</dbReference>
<dbReference type="SUPFAM" id="SSF81606">
    <property type="entry name" value="PP2C-like"/>
    <property type="match status" value="1"/>
</dbReference>
<name>A0A1C4Z6L6_MICEC</name>
<gene>
    <name evidence="5" type="ORF">GA0070618_4839</name>
</gene>
<dbReference type="InterPro" id="IPR003018">
    <property type="entry name" value="GAF"/>
</dbReference>
<dbReference type="Pfam" id="PF07228">
    <property type="entry name" value="SpoIIE"/>
    <property type="match status" value="1"/>
</dbReference>
<dbReference type="SUPFAM" id="SSF55781">
    <property type="entry name" value="GAF domain-like"/>
    <property type="match status" value="1"/>
</dbReference>
<dbReference type="AlphaFoldDB" id="A0A1C4Z6L6"/>
<keyword evidence="1" id="KW-0378">Hydrolase</keyword>
<dbReference type="PANTHER" id="PTHR43156">
    <property type="entry name" value="STAGE II SPORULATION PROTEIN E-RELATED"/>
    <property type="match status" value="1"/>
</dbReference>
<dbReference type="SMART" id="SM00065">
    <property type="entry name" value="GAF"/>
    <property type="match status" value="1"/>
</dbReference>
<feature type="domain" description="PPM-type phosphatase" evidence="4">
    <location>
        <begin position="224"/>
        <end position="446"/>
    </location>
</feature>
<evidence type="ECO:0000313" key="6">
    <source>
        <dbReference type="Proteomes" id="UP000198253"/>
    </source>
</evidence>
<feature type="region of interest" description="Disordered" evidence="2">
    <location>
        <begin position="1"/>
        <end position="29"/>
    </location>
</feature>
<evidence type="ECO:0000259" key="4">
    <source>
        <dbReference type="SMART" id="SM00331"/>
    </source>
</evidence>
<dbReference type="Gene3D" id="3.30.450.40">
    <property type="match status" value="1"/>
</dbReference>
<protein>
    <submittedName>
        <fullName evidence="5">GAF domain-containing protein</fullName>
    </submittedName>
</protein>
<dbReference type="Pfam" id="PF01590">
    <property type="entry name" value="GAF"/>
    <property type="match status" value="1"/>
</dbReference>
<evidence type="ECO:0000256" key="2">
    <source>
        <dbReference type="SAM" id="MobiDB-lite"/>
    </source>
</evidence>
<feature type="domain" description="GAF" evidence="3">
    <location>
        <begin position="46"/>
        <end position="192"/>
    </location>
</feature>
<proteinExistence type="predicted"/>
<evidence type="ECO:0000259" key="3">
    <source>
        <dbReference type="SMART" id="SM00065"/>
    </source>
</evidence>
<dbReference type="Gene3D" id="3.60.40.10">
    <property type="entry name" value="PPM-type phosphatase domain"/>
    <property type="match status" value="1"/>
</dbReference>
<reference evidence="6" key="1">
    <citation type="submission" date="2016-06" db="EMBL/GenBank/DDBJ databases">
        <authorList>
            <person name="Varghese N."/>
            <person name="Submissions Spin"/>
        </authorList>
    </citation>
    <scope>NUCLEOTIDE SEQUENCE [LARGE SCALE GENOMIC DNA]</scope>
    <source>
        <strain evidence="6">DSM 43816</strain>
    </source>
</reference>
<dbReference type="RefSeq" id="WP_197701623.1">
    <property type="nucleotide sequence ID" value="NZ_LT607413.1"/>
</dbReference>
<evidence type="ECO:0000256" key="1">
    <source>
        <dbReference type="ARBA" id="ARBA00022801"/>
    </source>
</evidence>
<dbReference type="InParanoid" id="A0A1C4Z6L6"/>
<feature type="compositionally biased region" description="Pro residues" evidence="2">
    <location>
        <begin position="1"/>
        <end position="10"/>
    </location>
</feature>
<dbReference type="EMBL" id="LT607413">
    <property type="protein sequence ID" value="SCF28639.1"/>
    <property type="molecule type" value="Genomic_DNA"/>
</dbReference>
<dbReference type="InterPro" id="IPR029016">
    <property type="entry name" value="GAF-like_dom_sf"/>
</dbReference>
<dbReference type="InterPro" id="IPR001932">
    <property type="entry name" value="PPM-type_phosphatase-like_dom"/>
</dbReference>
<dbReference type="InterPro" id="IPR036457">
    <property type="entry name" value="PPM-type-like_dom_sf"/>
</dbReference>
<dbReference type="GO" id="GO:0016791">
    <property type="term" value="F:phosphatase activity"/>
    <property type="evidence" value="ECO:0007669"/>
    <property type="project" value="TreeGrafter"/>
</dbReference>
<sequence>MTPPTRPQPRQPLSDDTAPDRPPLPTAVSDPARLAAVRRTGLLDTAPEEPFDRLTRLAASLLGTPFVFVTVVDATRSFWKSSTGFDDIDPEKRQTPVEQSFCRYVIDADAELVVTDARADPRTHDNPSIELTGVAAWAGFPVHSVDGHVLGTFSAMATAPREWTPRDIEVLRTLSHAAAGEIALRDALHEARAATQRAEHAATQASTLALTLQESLLPARLPQIPGVRVAARYRRGVGGDEVLGDFYDVFPSTRSAWAAVVGDVSGKGPRAAKTTALARYTLRAAAARSSIPSHNLATLNTALREWYTDDSQYLTAVYATLRVNDTGVNVQVSCGGHDPALVRRADGTIETLGRYGLVLGWLPEPPLRDQRVQLHPGDSLLLYTDGVTEARRPTDRALFGIDRLRQVLADTTDADAEQLAAAVETAVLDFTGHQPGDDTAILALHVPALPD</sequence>
<keyword evidence="6" id="KW-1185">Reference proteome</keyword>
<dbReference type="SMART" id="SM00331">
    <property type="entry name" value="PP2C_SIG"/>
    <property type="match status" value="1"/>
</dbReference>
<evidence type="ECO:0000313" key="5">
    <source>
        <dbReference type="EMBL" id="SCF28639.1"/>
    </source>
</evidence>